<sequence>LLYREDLSYGRHDLVVCEPLTRRHVVIPPLAPSSAESWSTKTVLLDGEDGDSNGGGVIGMSNFRVLCLQVETVSIIHTWMFTSASSSWRGTSIDMRPGLY</sequence>
<keyword evidence="2" id="KW-1185">Reference proteome</keyword>
<comment type="caution">
    <text evidence="1">The sequence shown here is derived from an EMBL/GenBank/DDBJ whole genome shotgun (WGS) entry which is preliminary data.</text>
</comment>
<dbReference type="EMBL" id="LWDX02050359">
    <property type="protein sequence ID" value="OEL20543.1"/>
    <property type="molecule type" value="Genomic_DNA"/>
</dbReference>
<protein>
    <recommendedName>
        <fullName evidence="3">F-box associated domain-containing protein</fullName>
    </recommendedName>
</protein>
<proteinExistence type="predicted"/>
<dbReference type="Proteomes" id="UP000095767">
    <property type="component" value="Unassembled WGS sequence"/>
</dbReference>
<gene>
    <name evidence="1" type="ORF">BAE44_0018438</name>
</gene>
<feature type="non-terminal residue" evidence="1">
    <location>
        <position position="1"/>
    </location>
</feature>
<evidence type="ECO:0000313" key="1">
    <source>
        <dbReference type="EMBL" id="OEL20543.1"/>
    </source>
</evidence>
<name>A0A1E5V5V0_9POAL</name>
<evidence type="ECO:0008006" key="3">
    <source>
        <dbReference type="Google" id="ProtNLM"/>
    </source>
</evidence>
<reference evidence="1 2" key="1">
    <citation type="submission" date="2016-09" db="EMBL/GenBank/DDBJ databases">
        <title>The draft genome of Dichanthelium oligosanthes: A C3 panicoid grass species.</title>
        <authorList>
            <person name="Studer A.J."/>
            <person name="Schnable J.C."/>
            <person name="Brutnell T.P."/>
        </authorList>
    </citation>
    <scope>NUCLEOTIDE SEQUENCE [LARGE SCALE GENOMIC DNA]</scope>
    <source>
        <strain evidence="2">cv. Kellogg 1175</strain>
        <tissue evidence="1">Leaf</tissue>
    </source>
</reference>
<dbReference type="AlphaFoldDB" id="A0A1E5V5V0"/>
<accession>A0A1E5V5V0</accession>
<dbReference type="OrthoDB" id="665957at2759"/>
<organism evidence="1 2">
    <name type="scientific">Dichanthelium oligosanthes</name>
    <dbReference type="NCBI Taxonomy" id="888268"/>
    <lineage>
        <taxon>Eukaryota</taxon>
        <taxon>Viridiplantae</taxon>
        <taxon>Streptophyta</taxon>
        <taxon>Embryophyta</taxon>
        <taxon>Tracheophyta</taxon>
        <taxon>Spermatophyta</taxon>
        <taxon>Magnoliopsida</taxon>
        <taxon>Liliopsida</taxon>
        <taxon>Poales</taxon>
        <taxon>Poaceae</taxon>
        <taxon>PACMAD clade</taxon>
        <taxon>Panicoideae</taxon>
        <taxon>Panicodae</taxon>
        <taxon>Paniceae</taxon>
        <taxon>Dichantheliinae</taxon>
        <taxon>Dichanthelium</taxon>
    </lineage>
</organism>
<evidence type="ECO:0000313" key="2">
    <source>
        <dbReference type="Proteomes" id="UP000095767"/>
    </source>
</evidence>